<dbReference type="GO" id="GO:0031177">
    <property type="term" value="F:phosphopantetheine binding"/>
    <property type="evidence" value="ECO:0007669"/>
    <property type="project" value="TreeGrafter"/>
</dbReference>
<dbReference type="EMBL" id="CAJNON010001407">
    <property type="protein sequence ID" value="CAF1460147.1"/>
    <property type="molecule type" value="Genomic_DNA"/>
</dbReference>
<dbReference type="GO" id="GO:0005829">
    <property type="term" value="C:cytosol"/>
    <property type="evidence" value="ECO:0007669"/>
    <property type="project" value="TreeGrafter"/>
</dbReference>
<dbReference type="OrthoDB" id="10053021at2759"/>
<dbReference type="PANTHER" id="PTHR45527">
    <property type="entry name" value="NONRIBOSOMAL PEPTIDE SYNTHETASE"/>
    <property type="match status" value="1"/>
</dbReference>
<accession>A0A815Q9F9</accession>
<dbReference type="InterPro" id="IPR001242">
    <property type="entry name" value="Condensation_dom"/>
</dbReference>
<dbReference type="SUPFAM" id="SSF47336">
    <property type="entry name" value="ACP-like"/>
    <property type="match status" value="1"/>
</dbReference>
<protein>
    <recommendedName>
        <fullName evidence="1">Carrier domain-containing protein</fullName>
    </recommendedName>
</protein>
<dbReference type="PROSITE" id="PS50075">
    <property type="entry name" value="CARRIER"/>
    <property type="match status" value="1"/>
</dbReference>
<reference evidence="2" key="1">
    <citation type="submission" date="2021-02" db="EMBL/GenBank/DDBJ databases">
        <authorList>
            <person name="Nowell W R."/>
        </authorList>
    </citation>
    <scope>NUCLEOTIDE SEQUENCE</scope>
</reference>
<proteinExistence type="predicted"/>
<dbReference type="InterPro" id="IPR036736">
    <property type="entry name" value="ACP-like_sf"/>
</dbReference>
<sequence>YVEPKNELETLVHSVWCKVLGYNRISTLTNFSSIGGYSLLAVQIYQDYRTLFDFDSATINSRLFFEHNTIAKHAALLQNIKINRIQAKQWHTLYINQGIASYVQQRIFLHEKMRFSGEIAIYNELIVLQITRGSLSVNRLLQALRWVLSKHKILRTSLVFNDEDSTLKQSITDKHLTFTLAADQTFRSETELHNIVSQIKTNPNLFDLSSGRVFYCQILRQQMTPNENNNKEVITNSDVLVIGFHLVAFDQSSVSILLNDLCNIYNSSVTWLDDDEESLRYIDYSVHERLIDMTSSHKFWRSQLNGYNPEFRLSLPVDRHCIHSDQRSGYASIARTSFDNEISTSFLNYASSHQVTPFQLCLATFYAFLFKLTYRQNDLCISCLNANRYRTELQNMIGMFVSTLPYRIQVHSDWSFGELLEHVRERCLSALEHSHYPLQQILTDCQLKQSNTPFLETLFNFITLSEKSQWSFDTAVLQQSPIPQSYGAVKFDFVLTCLYNPTSDGSKLSFCLNCSRDLFDETTAIVIVQRFKHLVDQLFSPKLISDEINPSLTSISKLSLILPEEAQEIENTAFYRQQNIVNEAPASYAQARILFEERVRFDPHKPKLAIYNMPFFYRLNKRHTLSIQQLRQALQLTVRKHQSFRTLLNFHAEKDSFMQRIVDIHFDNNRSHAFIENIYETQQQLNDIMHEEKYNPQLFDLEKGTIFRCHLVYYKQISSNDLLSDQDVVIFNVHHALFDFRSMNIFLHDLNQAYTTGQLLYDDNTNLRYLDYAVIEQQMSMSGASMFWLDALHDCELDQPLSLPYDRYRLANEHRTGRGTSISFDFGQDLSHDFLIYASSNNISPEHLTFAIYFIFLFKLTNGQTDLCIALNINNNRYRDELKSIIGLFENVIPLRCQLDPHWCFHQLLEHVREVTTNSMKYSYFPRQRILNQHPHISKPAFLDTSLEFISYKSNNEMMISDSQLVPGSFSFNINEDEILSTSDFSLSLHHGMNMNQLSCTIKASLDLFNRETLEKISQRFHFILHQLSASIIDSQINKPIYELSLRLSNEQYPGMFRPFQD</sequence>
<dbReference type="Pfam" id="PF00668">
    <property type="entry name" value="Condensation"/>
    <property type="match status" value="2"/>
</dbReference>
<dbReference type="InterPro" id="IPR009081">
    <property type="entry name" value="PP-bd_ACP"/>
</dbReference>
<dbReference type="GO" id="GO:0009239">
    <property type="term" value="P:enterobactin biosynthetic process"/>
    <property type="evidence" value="ECO:0007669"/>
    <property type="project" value="TreeGrafter"/>
</dbReference>
<comment type="caution">
    <text evidence="2">The sequence shown here is derived from an EMBL/GenBank/DDBJ whole genome shotgun (WGS) entry which is preliminary data.</text>
</comment>
<name>A0A815Q9F9_9BILA</name>
<evidence type="ECO:0000313" key="3">
    <source>
        <dbReference type="Proteomes" id="UP000663891"/>
    </source>
</evidence>
<dbReference type="Proteomes" id="UP000663891">
    <property type="component" value="Unassembled WGS sequence"/>
</dbReference>
<feature type="non-terminal residue" evidence="2">
    <location>
        <position position="1"/>
    </location>
</feature>
<dbReference type="Gene3D" id="3.30.559.30">
    <property type="entry name" value="Nonribosomal peptide synthetase, condensation domain"/>
    <property type="match status" value="2"/>
</dbReference>
<feature type="domain" description="Carrier" evidence="1">
    <location>
        <begin position="3"/>
        <end position="81"/>
    </location>
</feature>
<dbReference type="Gene3D" id="1.10.1200.10">
    <property type="entry name" value="ACP-like"/>
    <property type="match status" value="1"/>
</dbReference>
<dbReference type="GO" id="GO:0009366">
    <property type="term" value="C:enterobactin synthetase complex"/>
    <property type="evidence" value="ECO:0007669"/>
    <property type="project" value="TreeGrafter"/>
</dbReference>
<evidence type="ECO:0000313" key="2">
    <source>
        <dbReference type="EMBL" id="CAF1460147.1"/>
    </source>
</evidence>
<dbReference type="AlphaFoldDB" id="A0A815Q9F9"/>
<dbReference type="Gene3D" id="3.30.559.10">
    <property type="entry name" value="Chloramphenicol acetyltransferase-like domain"/>
    <property type="match status" value="2"/>
</dbReference>
<dbReference type="GO" id="GO:0047527">
    <property type="term" value="F:2,3-dihydroxybenzoate-serine ligase activity"/>
    <property type="evidence" value="ECO:0007669"/>
    <property type="project" value="TreeGrafter"/>
</dbReference>
<dbReference type="SUPFAM" id="SSF52777">
    <property type="entry name" value="CoA-dependent acyltransferases"/>
    <property type="match status" value="4"/>
</dbReference>
<dbReference type="GO" id="GO:0043041">
    <property type="term" value="P:amino acid activation for nonribosomal peptide biosynthetic process"/>
    <property type="evidence" value="ECO:0007669"/>
    <property type="project" value="TreeGrafter"/>
</dbReference>
<gene>
    <name evidence="2" type="ORF">VCS650_LOCUS39995</name>
</gene>
<dbReference type="PANTHER" id="PTHR45527:SF1">
    <property type="entry name" value="FATTY ACID SYNTHASE"/>
    <property type="match status" value="1"/>
</dbReference>
<evidence type="ECO:0000259" key="1">
    <source>
        <dbReference type="PROSITE" id="PS50075"/>
    </source>
</evidence>
<organism evidence="2 3">
    <name type="scientific">Adineta steineri</name>
    <dbReference type="NCBI Taxonomy" id="433720"/>
    <lineage>
        <taxon>Eukaryota</taxon>
        <taxon>Metazoa</taxon>
        <taxon>Spiralia</taxon>
        <taxon>Gnathifera</taxon>
        <taxon>Rotifera</taxon>
        <taxon>Eurotatoria</taxon>
        <taxon>Bdelloidea</taxon>
        <taxon>Adinetida</taxon>
        <taxon>Adinetidae</taxon>
        <taxon>Adineta</taxon>
    </lineage>
</organism>
<dbReference type="InterPro" id="IPR023213">
    <property type="entry name" value="CAT-like_dom_sf"/>
</dbReference>